<dbReference type="Proteomes" id="UP000683291">
    <property type="component" value="Chromosome 1"/>
</dbReference>
<dbReference type="NCBIfam" id="TIGR02216">
    <property type="entry name" value="phage_TIGR02216"/>
    <property type="match status" value="1"/>
</dbReference>
<dbReference type="InterPro" id="IPR019056">
    <property type="entry name" value="Phage_TAC_6"/>
</dbReference>
<reference evidence="1" key="1">
    <citation type="submission" date="2021-04" db="EMBL/GenBank/DDBJ databases">
        <title>Complete genome sequence for Sulfitobacter sp. strain JK7-1.</title>
        <authorList>
            <person name="Park S.-J."/>
        </authorList>
    </citation>
    <scope>NUCLEOTIDE SEQUENCE</scope>
    <source>
        <strain evidence="1">JK7-1</strain>
    </source>
</reference>
<dbReference type="KEGG" id="sual:KDD17_05260"/>
<accession>A0A975JFB9</accession>
<evidence type="ECO:0000313" key="1">
    <source>
        <dbReference type="EMBL" id="QUJ77408.1"/>
    </source>
</evidence>
<protein>
    <submittedName>
        <fullName evidence="1">Phage tail assembly chaperone</fullName>
    </submittedName>
</protein>
<organism evidence="1 2">
    <name type="scientific">Sulfitobacter albidus</name>
    <dbReference type="NCBI Taxonomy" id="2829501"/>
    <lineage>
        <taxon>Bacteria</taxon>
        <taxon>Pseudomonadati</taxon>
        <taxon>Pseudomonadota</taxon>
        <taxon>Alphaproteobacteria</taxon>
        <taxon>Rhodobacterales</taxon>
        <taxon>Roseobacteraceae</taxon>
        <taxon>Sulfitobacter</taxon>
    </lineage>
</organism>
<dbReference type="Pfam" id="PF09550">
    <property type="entry name" value="Phage_TAC_6"/>
    <property type="match status" value="1"/>
</dbReference>
<proteinExistence type="predicted"/>
<dbReference type="AlphaFoldDB" id="A0A975JFB9"/>
<sequence>MSARFDWPALMRAGLHGLRLSPEAFWSLTPAELQMMLGATAGAKPLLRDGLEALMAAYPDTLKEDEDARR</sequence>
<dbReference type="EMBL" id="CP073581">
    <property type="protein sequence ID" value="QUJ77408.1"/>
    <property type="molecule type" value="Genomic_DNA"/>
</dbReference>
<evidence type="ECO:0000313" key="2">
    <source>
        <dbReference type="Proteomes" id="UP000683291"/>
    </source>
</evidence>
<gene>
    <name evidence="1" type="ORF">KDD17_05260</name>
</gene>
<dbReference type="InterPro" id="IPR011739">
    <property type="entry name" value="GTA_rcc01693"/>
</dbReference>
<keyword evidence="2" id="KW-1185">Reference proteome</keyword>
<name>A0A975JFB9_9RHOB</name>